<dbReference type="NCBIfam" id="TIGR00573">
    <property type="entry name" value="dnaq"/>
    <property type="match status" value="1"/>
</dbReference>
<dbReference type="FunFam" id="3.30.420.10:FF:000045">
    <property type="entry name" value="3'-5' exonuclease DinG"/>
    <property type="match status" value="1"/>
</dbReference>
<gene>
    <name evidence="5" type="ORF">GT409_15410</name>
</gene>
<name>A0A6P1MFI1_9BACT</name>
<dbReference type="Pfam" id="PF00929">
    <property type="entry name" value="RNase_T"/>
    <property type="match status" value="1"/>
</dbReference>
<dbReference type="InterPro" id="IPR006054">
    <property type="entry name" value="DnaQ"/>
</dbReference>
<dbReference type="KEGG" id="taer:GT409_15410"/>
<dbReference type="GO" id="GO:0003887">
    <property type="term" value="F:DNA-directed DNA polymerase activity"/>
    <property type="evidence" value="ECO:0007669"/>
    <property type="project" value="InterPro"/>
</dbReference>
<dbReference type="InterPro" id="IPR012337">
    <property type="entry name" value="RNaseH-like_sf"/>
</dbReference>
<dbReference type="CDD" id="cd06127">
    <property type="entry name" value="DEDDh"/>
    <property type="match status" value="1"/>
</dbReference>
<keyword evidence="5" id="KW-0540">Nuclease</keyword>
<keyword evidence="6" id="KW-1185">Reference proteome</keyword>
<comment type="subunit">
    <text evidence="2">DNA polymerase III contains a core (composed of alpha, epsilon and theta chains) that associates with a tau subunit. This core dimerizes to form the POLIII' complex. PolIII' associates with the gamma complex (composed of gamma, delta, delta', psi and chi chains) and with the beta chain to form the complete DNA polymerase III complex.</text>
</comment>
<feature type="chain" id="PRO_5026977533" evidence="3">
    <location>
        <begin position="21"/>
        <end position="222"/>
    </location>
</feature>
<dbReference type="Proteomes" id="UP000464954">
    <property type="component" value="Chromosome"/>
</dbReference>
<dbReference type="InterPro" id="IPR013520">
    <property type="entry name" value="Ribonucl_H"/>
</dbReference>
<comment type="function">
    <text evidence="1">DNA polymerase III is a complex, multichain enzyme responsible for most of the replicative synthesis in bacteria. The epsilon subunit contain the editing function and is a proofreading 3'-5' exonuclease.</text>
</comment>
<dbReference type="RefSeq" id="WP_160629940.1">
    <property type="nucleotide sequence ID" value="NZ_CP047593.1"/>
</dbReference>
<keyword evidence="5" id="KW-0269">Exonuclease</keyword>
<dbReference type="Gene3D" id="3.30.420.10">
    <property type="entry name" value="Ribonuclease H-like superfamily/Ribonuclease H"/>
    <property type="match status" value="1"/>
</dbReference>
<dbReference type="SMART" id="SM00479">
    <property type="entry name" value="EXOIII"/>
    <property type="match status" value="1"/>
</dbReference>
<evidence type="ECO:0000259" key="4">
    <source>
        <dbReference type="SMART" id="SM00479"/>
    </source>
</evidence>
<sequence length="222" mass="24465">MIGKAKILLLAVFVAGSLFAGDEENDRLVTNTVFVAFDMETTGFNSENDRLVEIGAVKFRGDGSVLSSASWLVNPQRDIPFYATEVHGILTEMVTTAPVFSEVWPQFEAFCGDAVLLAHNAAFDVGFLLAELERAGMNAPSMPIADTLALFRKWFPHEKSCSLGKLTTSLGVPGETYHRAEADSFHIVNVFRIGIQKRDELTMLRFEQDAGGYQWLDGRALP</sequence>
<feature type="signal peptide" evidence="3">
    <location>
        <begin position="1"/>
        <end position="20"/>
    </location>
</feature>
<keyword evidence="3" id="KW-0732">Signal</keyword>
<dbReference type="GO" id="GO:0008408">
    <property type="term" value="F:3'-5' exonuclease activity"/>
    <property type="evidence" value="ECO:0007669"/>
    <property type="project" value="TreeGrafter"/>
</dbReference>
<evidence type="ECO:0000256" key="3">
    <source>
        <dbReference type="SAM" id="SignalP"/>
    </source>
</evidence>
<dbReference type="GO" id="GO:0005829">
    <property type="term" value="C:cytosol"/>
    <property type="evidence" value="ECO:0007669"/>
    <property type="project" value="TreeGrafter"/>
</dbReference>
<evidence type="ECO:0000313" key="6">
    <source>
        <dbReference type="Proteomes" id="UP000464954"/>
    </source>
</evidence>
<dbReference type="PANTHER" id="PTHR30231">
    <property type="entry name" value="DNA POLYMERASE III SUBUNIT EPSILON"/>
    <property type="match status" value="1"/>
</dbReference>
<dbReference type="InterPro" id="IPR036397">
    <property type="entry name" value="RNaseH_sf"/>
</dbReference>
<accession>A0A6P1MFI1</accession>
<dbReference type="AlphaFoldDB" id="A0A6P1MFI1"/>
<feature type="domain" description="Exonuclease" evidence="4">
    <location>
        <begin position="33"/>
        <end position="200"/>
    </location>
</feature>
<keyword evidence="5" id="KW-0378">Hydrolase</keyword>
<proteinExistence type="predicted"/>
<evidence type="ECO:0000256" key="2">
    <source>
        <dbReference type="ARBA" id="ARBA00026073"/>
    </source>
</evidence>
<evidence type="ECO:0000256" key="1">
    <source>
        <dbReference type="ARBA" id="ARBA00025483"/>
    </source>
</evidence>
<dbReference type="GO" id="GO:0045004">
    <property type="term" value="P:DNA replication proofreading"/>
    <property type="evidence" value="ECO:0007669"/>
    <property type="project" value="TreeGrafter"/>
</dbReference>
<organism evidence="5 6">
    <name type="scientific">Tichowtungia aerotolerans</name>
    <dbReference type="NCBI Taxonomy" id="2697043"/>
    <lineage>
        <taxon>Bacteria</taxon>
        <taxon>Pseudomonadati</taxon>
        <taxon>Kiritimatiellota</taxon>
        <taxon>Tichowtungiia</taxon>
        <taxon>Tichowtungiales</taxon>
        <taxon>Tichowtungiaceae</taxon>
        <taxon>Tichowtungia</taxon>
    </lineage>
</organism>
<dbReference type="EMBL" id="CP047593">
    <property type="protein sequence ID" value="QHI70768.1"/>
    <property type="molecule type" value="Genomic_DNA"/>
</dbReference>
<dbReference type="SUPFAM" id="SSF53098">
    <property type="entry name" value="Ribonuclease H-like"/>
    <property type="match status" value="1"/>
</dbReference>
<dbReference type="PANTHER" id="PTHR30231:SF41">
    <property type="entry name" value="DNA POLYMERASE III SUBUNIT EPSILON"/>
    <property type="match status" value="1"/>
</dbReference>
<dbReference type="GO" id="GO:0003677">
    <property type="term" value="F:DNA binding"/>
    <property type="evidence" value="ECO:0007669"/>
    <property type="project" value="InterPro"/>
</dbReference>
<evidence type="ECO:0000313" key="5">
    <source>
        <dbReference type="EMBL" id="QHI70768.1"/>
    </source>
</evidence>
<reference evidence="5 6" key="1">
    <citation type="submission" date="2020-01" db="EMBL/GenBank/DDBJ databases">
        <title>Ponticoccus aerotolerans gen. nov., sp. nov., an anaerobic bacterium and proposal of Ponticoccusceae fam. nov., Ponticoccusles ord. nov. and Ponticoccuse classis nov. in the phylum Kiritimatiellaeota.</title>
        <authorList>
            <person name="Zhou L.Y."/>
            <person name="Du Z.J."/>
        </authorList>
    </citation>
    <scope>NUCLEOTIDE SEQUENCE [LARGE SCALE GENOMIC DNA]</scope>
    <source>
        <strain evidence="5 6">S-5007</strain>
    </source>
</reference>
<protein>
    <submittedName>
        <fullName evidence="5">3'-5' exonuclease</fullName>
    </submittedName>
</protein>